<proteinExistence type="inferred from homology"/>
<dbReference type="PROSITE" id="PS51904">
    <property type="entry name" value="GLYCOSYL_HYDROL_F25_2"/>
    <property type="match status" value="1"/>
</dbReference>
<organism evidence="6 7">
    <name type="scientific">Xiamenia xianingshaonis</name>
    <dbReference type="NCBI Taxonomy" id="2682776"/>
    <lineage>
        <taxon>Bacteria</taxon>
        <taxon>Bacillati</taxon>
        <taxon>Actinomycetota</taxon>
        <taxon>Coriobacteriia</taxon>
        <taxon>Eggerthellales</taxon>
        <taxon>Eggerthellaceae</taxon>
        <taxon>Xiamenia</taxon>
    </lineage>
</organism>
<name>A0ABX0IGT8_9ACTN</name>
<dbReference type="PANTHER" id="PTHR34135:SF2">
    <property type="entry name" value="LYSOZYME"/>
    <property type="match status" value="1"/>
</dbReference>
<accession>A0ABX0IGT8</accession>
<dbReference type="Pfam" id="PF19127">
    <property type="entry name" value="Choline_bind_3"/>
    <property type="match status" value="1"/>
</dbReference>
<dbReference type="Proteomes" id="UP000636394">
    <property type="component" value="Unassembled WGS sequence"/>
</dbReference>
<sequence>MSARRLRPSVVHTERSIVQGIDISHWQNGIDLDAVDVDFVIVKATEGYDYVSPQFSRQIKQAERTGRLLGAYHYVNGDGAAAEARHFAKTIKPWLGKAIPMLDWEGNRNDAFNDVRYLEKVVKAFIDETGIVPFIYASRYYYPWSLAEKYGCGKWVAQYDGTKRAYRQSSPAFEGEFVCDIRQYSGTGRLPGYEEDLDLDKAYLTPEDWRRLAAGERTTARIAPKWIASSIGWWIQYADGSYPKNEWCHVGGRWYRFDERGYAVRGWQKVDEKWYWFHQKGEGAPECSMATGWLKRGGWWYYLNPKGDMATGWKKVDGAWYWLRCADDKTGPEGSMATGWLKLDGNWYYLRPSRVGGFPEGSMVTGRRIIDGTSYVFDGSGALV</sequence>
<evidence type="ECO:0000313" key="6">
    <source>
        <dbReference type="EMBL" id="NHM13823.1"/>
    </source>
</evidence>
<dbReference type="Pfam" id="PF01183">
    <property type="entry name" value="Glyco_hydro_25"/>
    <property type="match status" value="1"/>
</dbReference>
<comment type="similarity">
    <text evidence="1">Belongs to the glycosyl hydrolase 25 family.</text>
</comment>
<comment type="caution">
    <text evidence="6">The sequence shown here is derived from an EMBL/GenBank/DDBJ whole genome shotgun (WGS) entry which is preliminary data.</text>
</comment>
<dbReference type="InterPro" id="IPR018337">
    <property type="entry name" value="Cell_wall/Cho-bd_repeat"/>
</dbReference>
<dbReference type="InterPro" id="IPR017853">
    <property type="entry name" value="GH"/>
</dbReference>
<keyword evidence="3" id="KW-0378">Hydrolase</keyword>
<gene>
    <name evidence="6" type="ORF">GMI68_03375</name>
</gene>
<dbReference type="Gene3D" id="2.10.270.10">
    <property type="entry name" value="Cholin Binding"/>
    <property type="match status" value="2"/>
</dbReference>
<keyword evidence="4" id="KW-0326">Glycosidase</keyword>
<evidence type="ECO:0008006" key="8">
    <source>
        <dbReference type="Google" id="ProtNLM"/>
    </source>
</evidence>
<dbReference type="SUPFAM" id="SSF51445">
    <property type="entry name" value="(Trans)glycosidases"/>
    <property type="match status" value="1"/>
</dbReference>
<dbReference type="EMBL" id="WPCR01000003">
    <property type="protein sequence ID" value="NHM13823.1"/>
    <property type="molecule type" value="Genomic_DNA"/>
</dbReference>
<keyword evidence="7" id="KW-1185">Reference proteome</keyword>
<dbReference type="InterPro" id="IPR018077">
    <property type="entry name" value="Glyco_hydro_fam25_subgr"/>
</dbReference>
<evidence type="ECO:0000313" key="7">
    <source>
        <dbReference type="Proteomes" id="UP000636394"/>
    </source>
</evidence>
<dbReference type="SMART" id="SM00641">
    <property type="entry name" value="Glyco_25"/>
    <property type="match status" value="1"/>
</dbReference>
<dbReference type="PROSITE" id="PS51170">
    <property type="entry name" value="CW"/>
    <property type="match status" value="1"/>
</dbReference>
<dbReference type="PANTHER" id="PTHR34135">
    <property type="entry name" value="LYSOZYME"/>
    <property type="match status" value="1"/>
</dbReference>
<reference evidence="6 7" key="1">
    <citation type="submission" date="2019-11" db="EMBL/GenBank/DDBJ databases">
        <title>Eggerthellaceae novel genus isolated from the rectal contents of marmort.</title>
        <authorList>
            <person name="Zhang G."/>
        </authorList>
    </citation>
    <scope>NUCLEOTIDE SEQUENCE [LARGE SCALE GENOMIC DNA]</scope>
    <source>
        <strain evidence="7">zg-886</strain>
    </source>
</reference>
<keyword evidence="2" id="KW-0677">Repeat</keyword>
<dbReference type="Pfam" id="PF01473">
    <property type="entry name" value="Choline_bind_1"/>
    <property type="match status" value="1"/>
</dbReference>
<dbReference type="SUPFAM" id="SSF69360">
    <property type="entry name" value="Cell wall binding repeat"/>
    <property type="match status" value="1"/>
</dbReference>
<dbReference type="Gene3D" id="3.20.20.80">
    <property type="entry name" value="Glycosidases"/>
    <property type="match status" value="1"/>
</dbReference>
<dbReference type="InterPro" id="IPR002053">
    <property type="entry name" value="Glyco_hydro_25"/>
</dbReference>
<evidence type="ECO:0000256" key="1">
    <source>
        <dbReference type="ARBA" id="ARBA00010646"/>
    </source>
</evidence>
<evidence type="ECO:0000256" key="4">
    <source>
        <dbReference type="ARBA" id="ARBA00023295"/>
    </source>
</evidence>
<evidence type="ECO:0000256" key="3">
    <source>
        <dbReference type="ARBA" id="ARBA00022801"/>
    </source>
</evidence>
<evidence type="ECO:0000256" key="5">
    <source>
        <dbReference type="PROSITE-ProRule" id="PRU00591"/>
    </source>
</evidence>
<evidence type="ECO:0000256" key="2">
    <source>
        <dbReference type="ARBA" id="ARBA00022737"/>
    </source>
</evidence>
<protein>
    <recommendedName>
        <fullName evidence="8">Lysozyme</fullName>
    </recommendedName>
</protein>
<feature type="repeat" description="Cell wall-binding" evidence="5">
    <location>
        <begin position="290"/>
        <end position="309"/>
    </location>
</feature>